<feature type="compositionally biased region" description="Pro residues" evidence="1">
    <location>
        <begin position="97"/>
        <end position="111"/>
    </location>
</feature>
<evidence type="ECO:0000256" key="2">
    <source>
        <dbReference type="SAM" id="Phobius"/>
    </source>
</evidence>
<dbReference type="RefSeq" id="WP_119759317.1">
    <property type="nucleotide sequence ID" value="NZ_QYUM01000002.1"/>
</dbReference>
<evidence type="ECO:0000256" key="1">
    <source>
        <dbReference type="SAM" id="MobiDB-lite"/>
    </source>
</evidence>
<dbReference type="OrthoDB" id="7595841at2"/>
<proteinExistence type="predicted"/>
<sequence length="111" mass="12000">MQFLRTIFWVILAVTAVIFAVGNWTAVTINLWGDIQVDSKLPVLLFGAFLLGLLPTLILHRATRWSLKRKLDSTERALADVRGYTTTPAAPAAGSETPPPYAPTAVPPGVS</sequence>
<gene>
    <name evidence="3" type="ORF">D3876_01240</name>
</gene>
<keyword evidence="2" id="KW-0472">Membrane</keyword>
<dbReference type="AlphaFoldDB" id="A0A418WP70"/>
<accession>A0A418WP70</accession>
<feature type="region of interest" description="Disordered" evidence="1">
    <location>
        <begin position="88"/>
        <end position="111"/>
    </location>
</feature>
<keyword evidence="4" id="KW-1185">Reference proteome</keyword>
<dbReference type="EMBL" id="QYUM01000002">
    <property type="protein sequence ID" value="RJF93038.1"/>
    <property type="molecule type" value="Genomic_DNA"/>
</dbReference>
<keyword evidence="2" id="KW-0812">Transmembrane</keyword>
<name>A0A418WP70_9SPHN</name>
<evidence type="ECO:0000313" key="3">
    <source>
        <dbReference type="EMBL" id="RJF93038.1"/>
    </source>
</evidence>
<feature type="transmembrane region" description="Helical" evidence="2">
    <location>
        <begin position="7"/>
        <end position="29"/>
    </location>
</feature>
<comment type="caution">
    <text evidence="3">The sequence shown here is derived from an EMBL/GenBank/DDBJ whole genome shotgun (WGS) entry which is preliminary data.</text>
</comment>
<dbReference type="Proteomes" id="UP000286100">
    <property type="component" value="Unassembled WGS sequence"/>
</dbReference>
<feature type="transmembrane region" description="Helical" evidence="2">
    <location>
        <begin position="41"/>
        <end position="60"/>
    </location>
</feature>
<keyword evidence="2" id="KW-1133">Transmembrane helix</keyword>
<organism evidence="3 4">
    <name type="scientific">Sphingomonas cavernae</name>
    <dbReference type="NCBI Taxonomy" id="2320861"/>
    <lineage>
        <taxon>Bacteria</taxon>
        <taxon>Pseudomonadati</taxon>
        <taxon>Pseudomonadota</taxon>
        <taxon>Alphaproteobacteria</taxon>
        <taxon>Sphingomonadales</taxon>
        <taxon>Sphingomonadaceae</taxon>
        <taxon>Sphingomonas</taxon>
    </lineage>
</organism>
<evidence type="ECO:0000313" key="4">
    <source>
        <dbReference type="Proteomes" id="UP000286100"/>
    </source>
</evidence>
<reference evidence="3 4" key="1">
    <citation type="submission" date="2018-09" db="EMBL/GenBank/DDBJ databases">
        <authorList>
            <person name="Zhu H."/>
        </authorList>
    </citation>
    <scope>NUCLEOTIDE SEQUENCE [LARGE SCALE GENOMIC DNA]</scope>
    <source>
        <strain evidence="3 4">K2R01-6</strain>
    </source>
</reference>
<protein>
    <submittedName>
        <fullName evidence="3">DUF1049 domain-containing protein</fullName>
    </submittedName>
</protein>